<dbReference type="Gene3D" id="1.10.540.10">
    <property type="entry name" value="Acyl-CoA dehydrogenase/oxidase, N-terminal domain"/>
    <property type="match status" value="1"/>
</dbReference>
<dbReference type="InterPro" id="IPR046373">
    <property type="entry name" value="Acyl-CoA_Oxase/DH_mid-dom_sf"/>
</dbReference>
<evidence type="ECO:0000256" key="2">
    <source>
        <dbReference type="ARBA" id="ARBA00009347"/>
    </source>
</evidence>
<feature type="domain" description="Acyl-CoA dehydrogenase/oxidase N-terminal" evidence="9">
    <location>
        <begin position="16"/>
        <end position="93"/>
    </location>
</feature>
<feature type="domain" description="Acyl-CoA dehydrogenase/oxidase C-terminal" evidence="7">
    <location>
        <begin position="248"/>
        <end position="360"/>
    </location>
</feature>
<evidence type="ECO:0000256" key="4">
    <source>
        <dbReference type="ARBA" id="ARBA00022827"/>
    </source>
</evidence>
<keyword evidence="11" id="KW-1185">Reference proteome</keyword>
<dbReference type="InterPro" id="IPR037069">
    <property type="entry name" value="AcylCoA_DH/ox_N_sf"/>
</dbReference>
<dbReference type="SUPFAM" id="SSF47203">
    <property type="entry name" value="Acyl-CoA dehydrogenase C-terminal domain-like"/>
    <property type="match status" value="1"/>
</dbReference>
<organism evidence="10 11">
    <name type="scientific">Ornithinibacillus salinisoli</name>
    <dbReference type="NCBI Taxonomy" id="1848459"/>
    <lineage>
        <taxon>Bacteria</taxon>
        <taxon>Bacillati</taxon>
        <taxon>Bacillota</taxon>
        <taxon>Bacilli</taxon>
        <taxon>Bacillales</taxon>
        <taxon>Bacillaceae</taxon>
        <taxon>Ornithinibacillus</taxon>
    </lineage>
</organism>
<evidence type="ECO:0000256" key="5">
    <source>
        <dbReference type="ARBA" id="ARBA00023002"/>
    </source>
</evidence>
<evidence type="ECO:0000259" key="9">
    <source>
        <dbReference type="Pfam" id="PF02771"/>
    </source>
</evidence>
<evidence type="ECO:0000313" key="10">
    <source>
        <dbReference type="EMBL" id="MFD2044826.1"/>
    </source>
</evidence>
<evidence type="ECO:0000256" key="6">
    <source>
        <dbReference type="RuleBase" id="RU362125"/>
    </source>
</evidence>
<dbReference type="Pfam" id="PF02770">
    <property type="entry name" value="Acyl-CoA_dh_M"/>
    <property type="match status" value="1"/>
</dbReference>
<dbReference type="Pfam" id="PF00441">
    <property type="entry name" value="Acyl-CoA_dh_1"/>
    <property type="match status" value="1"/>
</dbReference>
<dbReference type="Proteomes" id="UP001597383">
    <property type="component" value="Unassembled WGS sequence"/>
</dbReference>
<dbReference type="PANTHER" id="PTHR43884">
    <property type="entry name" value="ACYL-COA DEHYDROGENASE"/>
    <property type="match status" value="1"/>
</dbReference>
<feature type="domain" description="Acyl-CoA oxidase/dehydrogenase middle" evidence="8">
    <location>
        <begin position="124"/>
        <end position="216"/>
    </location>
</feature>
<evidence type="ECO:0000256" key="1">
    <source>
        <dbReference type="ARBA" id="ARBA00001974"/>
    </source>
</evidence>
<gene>
    <name evidence="10" type="ORF">ACFSJF_11150</name>
</gene>
<dbReference type="RefSeq" id="WP_377557419.1">
    <property type="nucleotide sequence ID" value="NZ_JBHUHQ010000016.1"/>
</dbReference>
<dbReference type="CDD" id="cd00567">
    <property type="entry name" value="ACAD"/>
    <property type="match status" value="1"/>
</dbReference>
<comment type="caution">
    <text evidence="10">The sequence shown here is derived from an EMBL/GenBank/DDBJ whole genome shotgun (WGS) entry which is preliminary data.</text>
</comment>
<dbReference type="InterPro" id="IPR006091">
    <property type="entry name" value="Acyl-CoA_Oxase/DH_mid-dom"/>
</dbReference>
<comment type="similarity">
    <text evidence="2 6">Belongs to the acyl-CoA dehydrogenase family.</text>
</comment>
<dbReference type="InterPro" id="IPR013786">
    <property type="entry name" value="AcylCoA_DH/ox_N"/>
</dbReference>
<dbReference type="Gene3D" id="1.20.140.10">
    <property type="entry name" value="Butyryl-CoA Dehydrogenase, subunit A, domain 3"/>
    <property type="match status" value="1"/>
</dbReference>
<evidence type="ECO:0000313" key="11">
    <source>
        <dbReference type="Proteomes" id="UP001597383"/>
    </source>
</evidence>
<evidence type="ECO:0000259" key="8">
    <source>
        <dbReference type="Pfam" id="PF02770"/>
    </source>
</evidence>
<keyword evidence="3 6" id="KW-0285">Flavoprotein</keyword>
<keyword evidence="5 6" id="KW-0560">Oxidoreductase</keyword>
<dbReference type="Pfam" id="PF02771">
    <property type="entry name" value="Acyl-CoA_dh_N"/>
    <property type="match status" value="1"/>
</dbReference>
<dbReference type="EMBL" id="JBHUHQ010000016">
    <property type="protein sequence ID" value="MFD2044826.1"/>
    <property type="molecule type" value="Genomic_DNA"/>
</dbReference>
<dbReference type="Gene3D" id="2.40.110.10">
    <property type="entry name" value="Butyryl-CoA Dehydrogenase, subunit A, domain 2"/>
    <property type="match status" value="1"/>
</dbReference>
<dbReference type="SUPFAM" id="SSF56645">
    <property type="entry name" value="Acyl-CoA dehydrogenase NM domain-like"/>
    <property type="match status" value="1"/>
</dbReference>
<evidence type="ECO:0000256" key="3">
    <source>
        <dbReference type="ARBA" id="ARBA00022630"/>
    </source>
</evidence>
<keyword evidence="4 6" id="KW-0274">FAD</keyword>
<dbReference type="InterPro" id="IPR036250">
    <property type="entry name" value="AcylCo_DH-like_C"/>
</dbReference>
<accession>A0ABW4W0G3</accession>
<dbReference type="InterPro" id="IPR009075">
    <property type="entry name" value="AcylCo_DH/oxidase_C"/>
</dbReference>
<evidence type="ECO:0000259" key="7">
    <source>
        <dbReference type="Pfam" id="PF00441"/>
    </source>
</evidence>
<sequence>MKLQELKTTDERIQALTEKVKPFAERAYKHDKEGTFPFENYNELKEIGYPALTIPRKFGGVGISLVEFLRLQETIAQADGSTALAIGWHMGITKHIGENSIWNEAKYQAFANDVLQTGALLNSAATEPATGSPTRGGKPETTAKKVATKWVLNGRKTFTTLAPVLDYILVRASIEGTEDVGNFLVRRDLDGVTIEETWDSIAMKATGSHDLVLQNVSVAENDLVEMISPGNQAATGWLLHIPACYNGIAKAAQEYAINFASSYSPNSIQGTIADLPNIKQKIGEMELLTMQNDYLLYGVAKKWDNSNHTVRQSMKTELGAVKLSVVNHAIQVVDLAMRIVGARSLSEQNPLQRYYRDVRAGLHNPPMDDMTIIQLAERAITKINNKTKN</sequence>
<dbReference type="InterPro" id="IPR009100">
    <property type="entry name" value="AcylCoA_DH/oxidase_NM_dom_sf"/>
</dbReference>
<dbReference type="EC" id="1.-.-.-" evidence="10"/>
<dbReference type="GO" id="GO:0016491">
    <property type="term" value="F:oxidoreductase activity"/>
    <property type="evidence" value="ECO:0007669"/>
    <property type="project" value="UniProtKB-KW"/>
</dbReference>
<dbReference type="PANTHER" id="PTHR43884:SF25">
    <property type="entry name" value="ACYL-COA DEHYDROGENASE YDBM-RELATED"/>
    <property type="match status" value="1"/>
</dbReference>
<name>A0ABW4W0G3_9BACI</name>
<reference evidence="11" key="1">
    <citation type="journal article" date="2019" name="Int. J. Syst. Evol. Microbiol.">
        <title>The Global Catalogue of Microorganisms (GCM) 10K type strain sequencing project: providing services to taxonomists for standard genome sequencing and annotation.</title>
        <authorList>
            <consortium name="The Broad Institute Genomics Platform"/>
            <consortium name="The Broad Institute Genome Sequencing Center for Infectious Disease"/>
            <person name="Wu L."/>
            <person name="Ma J."/>
        </authorList>
    </citation>
    <scope>NUCLEOTIDE SEQUENCE [LARGE SCALE GENOMIC DNA]</scope>
    <source>
        <strain evidence="11">R28</strain>
    </source>
</reference>
<dbReference type="PIRSF" id="PIRSF016578">
    <property type="entry name" value="HsaA"/>
    <property type="match status" value="1"/>
</dbReference>
<comment type="cofactor">
    <cofactor evidence="1 6">
        <name>FAD</name>
        <dbReference type="ChEBI" id="CHEBI:57692"/>
    </cofactor>
</comment>
<proteinExistence type="inferred from homology"/>
<protein>
    <submittedName>
        <fullName evidence="10">Acyl-CoA dehydrogenase family protein</fullName>
        <ecNumber evidence="10">1.-.-.-</ecNumber>
    </submittedName>
</protein>